<feature type="region of interest" description="Disordered" evidence="1">
    <location>
        <begin position="55"/>
        <end position="131"/>
    </location>
</feature>
<dbReference type="PANTHER" id="PTHR34347">
    <property type="entry name" value="DNA REPAIR-SCAFFOLDING PROTEIN SPIDR"/>
    <property type="match status" value="1"/>
</dbReference>
<dbReference type="ExpressionAtlas" id="A0A0G2K1R3">
    <property type="expression patterns" value="baseline and differential"/>
</dbReference>
<dbReference type="GO" id="GO:0005654">
    <property type="term" value="C:nucleoplasm"/>
    <property type="evidence" value="ECO:0000266"/>
    <property type="project" value="RGD"/>
</dbReference>
<dbReference type="InterPro" id="IPR053054">
    <property type="entry name" value="DNA_repair-scaffolding"/>
</dbReference>
<dbReference type="GO" id="GO:0031334">
    <property type="term" value="P:positive regulation of protein-containing complex assembly"/>
    <property type="evidence" value="ECO:0000266"/>
    <property type="project" value="RGD"/>
</dbReference>
<dbReference type="GO" id="GO:0000724">
    <property type="term" value="P:double-strand break repair via homologous recombination"/>
    <property type="evidence" value="ECO:0000266"/>
    <property type="project" value="RGD"/>
</dbReference>
<dbReference type="InterPro" id="IPR028032">
    <property type="entry name" value="DUF4503"/>
</dbReference>
<dbReference type="GO" id="GO:0072757">
    <property type="term" value="P:cellular response to camptothecin"/>
    <property type="evidence" value="ECO:0000266"/>
    <property type="project" value="RGD"/>
</dbReference>
<reference evidence="4" key="1">
    <citation type="submission" date="2024-01" db="EMBL/GenBank/DDBJ databases">
        <title>GRCr8: a new rat reference genome assembly contstructed from accurate long reads and long range scaffolding.</title>
        <authorList>
            <person name="Doris P.A."/>
            <person name="Kalbfleisch T."/>
            <person name="Li K."/>
            <person name="Howe K."/>
            <person name="Wood J."/>
        </authorList>
    </citation>
    <scope>NUCLEOTIDE SEQUENCE [LARGE SCALE GENOMIC DNA]</scope>
    <source>
        <strain evidence="4">Brown Norway</strain>
    </source>
</reference>
<evidence type="ECO:0000313" key="4">
    <source>
        <dbReference type="Ensembl" id="ENSRNOP00000071950.3"/>
    </source>
</evidence>
<dbReference type="AlphaFoldDB" id="A0A0G2K1R3"/>
<dbReference type="GO" id="GO:2000781">
    <property type="term" value="P:positive regulation of double-strand break repair"/>
    <property type="evidence" value="ECO:0000266"/>
    <property type="project" value="RGD"/>
</dbReference>
<dbReference type="GO" id="GO:0071479">
    <property type="term" value="P:cellular response to ionizing radiation"/>
    <property type="evidence" value="ECO:0000266"/>
    <property type="project" value="RGD"/>
</dbReference>
<dbReference type="Pfam" id="PF14950">
    <property type="entry name" value="DUF4502"/>
    <property type="match status" value="1"/>
</dbReference>
<dbReference type="Bgee" id="ENSRNOG00000037851">
    <property type="expression patterns" value="Expressed in liver and 19 other cell types or tissues"/>
</dbReference>
<dbReference type="GO" id="GO:0000228">
    <property type="term" value="C:nuclear chromosome"/>
    <property type="evidence" value="ECO:0000266"/>
    <property type="project" value="RGD"/>
</dbReference>
<feature type="compositionally biased region" description="Basic and acidic residues" evidence="1">
    <location>
        <begin position="103"/>
        <end position="113"/>
    </location>
</feature>
<feature type="compositionally biased region" description="Basic and acidic residues" evidence="1">
    <location>
        <begin position="62"/>
        <end position="81"/>
    </location>
</feature>
<dbReference type="GO" id="GO:0070202">
    <property type="term" value="P:regulation of establishment of protein localization to chromosome"/>
    <property type="evidence" value="ECO:0000266"/>
    <property type="project" value="RGD"/>
</dbReference>
<dbReference type="VEuPathDB" id="HostDB:ENSRNOG00000037851"/>
<dbReference type="Proteomes" id="UP000002494">
    <property type="component" value="Chromosome 11"/>
</dbReference>
<reference evidence="4" key="2">
    <citation type="submission" date="2025-08" db="UniProtKB">
        <authorList>
            <consortium name="Ensembl"/>
        </authorList>
    </citation>
    <scope>IDENTIFICATION</scope>
    <source>
        <strain evidence="4">Brown Norway</strain>
    </source>
</reference>
<dbReference type="Ensembl" id="ENSRNOT00000089517.3">
    <property type="protein sequence ID" value="ENSRNOP00000071950.3"/>
    <property type="gene ID" value="ENSRNOG00000037851.6"/>
</dbReference>
<sequence>MSAWPRKRSWCIEHPFFLEERSQQLRRANFKTVKATDSLSKAWLKCGEGFQDTSETLPLASEKTDITEKNLELPPRPKTETTSKNASELANITWSSSESNFSDEDKTLPELQRDSGPGPRADRPGDSIVLCPEDSEDELHVIDWEINSDTEDPGGPSECEDDEGALDISDCASFASGHSLTSDDSLPEPPEQISTEILEYSSDSEREDDSEHALFIDSESPHKYQVEFKSDVRQFLDNQTDSGANSAEPTLKTPHKYTAKFSKTPENSTTKKKFLRGRLAERLQELQNRERSAISLWRHRCVAYQMTPLGRKSGVLTVKILELHEECTMQVAVCEQLAGPPITSAPRGTATRPGAYLKVLFTRETANHLMGQPQDIIYIFPPWQKLLIPNGSFSIILNTYFCQKAIAKETVHEDLYSQDTSLPRRNITLAQRFRIKGITNSSSSSQTGYDTLATTGTDWTHGHDKAEQHLIVGAPLRDSLLDIVESQRAGPWSGVRVRVVVQRVYSLLSRDGARSQHRLTGEHAGSPGAWSCLLVQDACGMFGEVYLNSTLWKDRQLEGRSCSMSGVKVLQKATRGRTPGLFSLIDSLWPPVIPLNKPSCDEPSGETKTYLPPPVFCYIFSAHPNLEQIDAIEGDTISKLYKPPVVHCLKEILQTNEHGTRCSFYARVIYQKPQLKNLLAQKEIWLVVTDITLQIQDERDHSLPKTLPVYIAPSCVLGPEVVEELARPASHTLLFRDTLRDNGQIVCIERTVLIPQKLLLCVPSSCDLPGPVTVDELSLLTPVNSICSVQGTVVDIDESTAFSWPVCDQCGNGRLEQKPEDGGSFSCGDCSQLVLSPLQKRQLHVFLDCPTRPESTVKVKLLESSISLLLMSAAFKDGNYEVENILGKEMGPLLCFVQSVTTQQTSCITLEEIELLSTAGATAAPPPPP</sequence>
<evidence type="ECO:0000259" key="3">
    <source>
        <dbReference type="Pfam" id="PF14951"/>
    </source>
</evidence>
<feature type="domain" description="DUF4502" evidence="2">
    <location>
        <begin position="6"/>
        <end position="386"/>
    </location>
</feature>
<accession>A0A0G2K1R3</accession>
<dbReference type="GO" id="GO:0072711">
    <property type="term" value="P:cellular response to hydroxyurea"/>
    <property type="evidence" value="ECO:0000266"/>
    <property type="project" value="RGD"/>
</dbReference>
<dbReference type="InterPro" id="IPR028026">
    <property type="entry name" value="DUF4502"/>
</dbReference>
<evidence type="ECO:0000256" key="1">
    <source>
        <dbReference type="SAM" id="MobiDB-lite"/>
    </source>
</evidence>
<dbReference type="PANTHER" id="PTHR34347:SF1">
    <property type="entry name" value="DNA REPAIR-SCAFFOLDING PROTEIN"/>
    <property type="match status" value="1"/>
</dbReference>
<keyword evidence="5" id="KW-1185">Reference proteome</keyword>
<dbReference type="Pfam" id="PF14951">
    <property type="entry name" value="DUF4503"/>
    <property type="match status" value="1"/>
</dbReference>
<dbReference type="GO" id="GO:0010569">
    <property type="term" value="P:regulation of double-strand break repair via homologous recombination"/>
    <property type="evidence" value="ECO:0000266"/>
    <property type="project" value="RGD"/>
</dbReference>
<name>A0A0G2K1R3_RAT</name>
<evidence type="ECO:0000313" key="5">
    <source>
        <dbReference type="Proteomes" id="UP000002494"/>
    </source>
</evidence>
<dbReference type="GO" id="GO:0006974">
    <property type="term" value="P:DNA damage response"/>
    <property type="evidence" value="ECO:0000266"/>
    <property type="project" value="RGD"/>
</dbReference>
<reference evidence="4" key="3">
    <citation type="submission" date="2025-09" db="UniProtKB">
        <authorList>
            <consortium name="Ensembl"/>
        </authorList>
    </citation>
    <scope>IDENTIFICATION</scope>
    <source>
        <strain evidence="4">Brown Norway</strain>
    </source>
</reference>
<dbReference type="AGR" id="RGD:1566036"/>
<proteinExistence type="predicted"/>
<protein>
    <submittedName>
        <fullName evidence="4">Scaffold protein involved in DNA repair</fullName>
    </submittedName>
</protein>
<evidence type="ECO:0000259" key="2">
    <source>
        <dbReference type="Pfam" id="PF14950"/>
    </source>
</evidence>
<dbReference type="GeneTree" id="ENSGT00390000014654"/>
<dbReference type="RGD" id="1566036">
    <property type="gene designation" value="Spidr"/>
</dbReference>
<gene>
    <name evidence="4 6" type="primary">Spidr</name>
</gene>
<organism evidence="4 5">
    <name type="scientific">Rattus norvegicus</name>
    <name type="common">Rat</name>
    <dbReference type="NCBI Taxonomy" id="10116"/>
    <lineage>
        <taxon>Eukaryota</taxon>
        <taxon>Metazoa</taxon>
        <taxon>Chordata</taxon>
        <taxon>Craniata</taxon>
        <taxon>Vertebrata</taxon>
        <taxon>Euteleostomi</taxon>
        <taxon>Mammalia</taxon>
        <taxon>Eutheria</taxon>
        <taxon>Euarchontoglires</taxon>
        <taxon>Glires</taxon>
        <taxon>Rodentia</taxon>
        <taxon>Myomorpha</taxon>
        <taxon>Muroidea</taxon>
        <taxon>Muridae</taxon>
        <taxon>Murinae</taxon>
        <taxon>Rattus</taxon>
    </lineage>
</organism>
<evidence type="ECO:0000313" key="6">
    <source>
        <dbReference type="RGD" id="1566036"/>
    </source>
</evidence>
<feature type="domain" description="DUF4503" evidence="3">
    <location>
        <begin position="536"/>
        <end position="915"/>
    </location>
</feature>
<feature type="compositionally biased region" description="Polar residues" evidence="1">
    <location>
        <begin position="82"/>
        <end position="100"/>
    </location>
</feature>